<accession>A0ACD5XNR4</accession>
<dbReference type="Proteomes" id="UP001732700">
    <property type="component" value="Chromosome 5A"/>
</dbReference>
<name>A0ACD5XNR4_AVESA</name>
<proteinExistence type="predicted"/>
<reference evidence="1" key="2">
    <citation type="submission" date="2025-09" db="UniProtKB">
        <authorList>
            <consortium name="EnsemblPlants"/>
        </authorList>
    </citation>
    <scope>IDENTIFICATION</scope>
</reference>
<evidence type="ECO:0000313" key="1">
    <source>
        <dbReference type="EnsemblPlants" id="AVESA.00010b.r2.5AG0821060.1.CDS"/>
    </source>
</evidence>
<reference evidence="1" key="1">
    <citation type="submission" date="2021-05" db="EMBL/GenBank/DDBJ databases">
        <authorList>
            <person name="Scholz U."/>
            <person name="Mascher M."/>
            <person name="Fiebig A."/>
        </authorList>
    </citation>
    <scope>NUCLEOTIDE SEQUENCE [LARGE SCALE GENOMIC DNA]</scope>
</reference>
<sequence>MTGRSQAASASGGGRRGADRGEAGGTSSDAGDRRRSRGHAPASVTDAGRRGRRGRGRRGRRGGGVPATGRARAAGRPEPASGRARSAAAGEGRRSGGAGAEDRGRRRAGGGAGEEGRRAVAGAGGEAGRHSVRISFGPPEVFKFSLRPNNRRDLPFSPSPPVVRRCHRTLAAAAAAAAAEIQGGSRGGGGGASSAMPDPHLDDLLLQAAGRTVGKGSQSRQPNQRWQQPGRRAGGSYSGGSGSDGSDDGDSDSDVAPSHPRKRLPPGSQVPLKKRHQTEKGGGRGGYDDEDLDDEGRRSGGEDSDSAPSVGSDLYKDEDDKEQLESMTELQREMILAERSTRIDDYKLKKLARASSSKTEKARKDSPPPPLSRSRASTRTDRSATKSALDELRAKRMSKQDPEGYRNRFKDLVTKAGSPTRRRAGSPPSDGSNDGDNRGRMNAHGAIADDGQEDEFDESPSRLDPLKFDDVKSITLRRSKLVKWFMEPFFEDLVTGCFFKEWLQEAEKNGVRIPTRQEVLEKKEAIQEAYNFVYSADTVKKMLREKKSAVRRPMNVAAEKDRLRDQLEMALVRRDDTEAERIRARLNQLQKIAQPMSTNEKAAKLEEMNRKNRAENFKNASEMKAVNTSLKAGEAGYDPFSRRWTRSRNYYAAKPEGEAEGENAEAANGNGSSVMAGKEDVKSGTRVGTVVTASALVAAAEAGKLVDTNAPLDLGTETNPLHNFELPMSLAVLQEYGGPKGLFEGYMARKQKIEATMGYKIPDNDGRRHALTLSVSDYKRRRGLL</sequence>
<evidence type="ECO:0000313" key="2">
    <source>
        <dbReference type="Proteomes" id="UP001732700"/>
    </source>
</evidence>
<dbReference type="EnsemblPlants" id="AVESA.00010b.r2.5AG0821060.1">
    <property type="protein sequence ID" value="AVESA.00010b.r2.5AG0821060.1.CDS"/>
    <property type="gene ID" value="AVESA.00010b.r2.5AG0821060"/>
</dbReference>
<protein>
    <submittedName>
        <fullName evidence="1">Uncharacterized protein</fullName>
    </submittedName>
</protein>
<keyword evidence="2" id="KW-1185">Reference proteome</keyword>
<organism evidence="1 2">
    <name type="scientific">Avena sativa</name>
    <name type="common">Oat</name>
    <dbReference type="NCBI Taxonomy" id="4498"/>
    <lineage>
        <taxon>Eukaryota</taxon>
        <taxon>Viridiplantae</taxon>
        <taxon>Streptophyta</taxon>
        <taxon>Embryophyta</taxon>
        <taxon>Tracheophyta</taxon>
        <taxon>Spermatophyta</taxon>
        <taxon>Magnoliopsida</taxon>
        <taxon>Liliopsida</taxon>
        <taxon>Poales</taxon>
        <taxon>Poaceae</taxon>
        <taxon>BOP clade</taxon>
        <taxon>Pooideae</taxon>
        <taxon>Poodae</taxon>
        <taxon>Poeae</taxon>
        <taxon>Poeae Chloroplast Group 1 (Aveneae type)</taxon>
        <taxon>Aveninae</taxon>
        <taxon>Avena</taxon>
    </lineage>
</organism>